<reference evidence="5" key="1">
    <citation type="submission" date="2018-05" db="EMBL/GenBank/DDBJ databases">
        <title>Draft genome sequence of Stemphylium lycopersici strain CIDEFI 213.</title>
        <authorList>
            <person name="Medina R."/>
            <person name="Franco M.E.E."/>
            <person name="Lucentini C.G."/>
            <person name="Saparrat M.C.N."/>
            <person name="Balatti P.A."/>
        </authorList>
    </citation>
    <scope>NUCLEOTIDE SEQUENCE [LARGE SCALE GENOMIC DNA]</scope>
    <source>
        <strain evidence="5">CIDEFI 213</strain>
    </source>
</reference>
<proteinExistence type="predicted"/>
<dbReference type="CDD" id="cd21175">
    <property type="entry name" value="LPMO_AA9"/>
    <property type="match status" value="1"/>
</dbReference>
<dbReference type="GO" id="GO:0030245">
    <property type="term" value="P:cellulose catabolic process"/>
    <property type="evidence" value="ECO:0007669"/>
    <property type="project" value="UniProtKB-UniRule"/>
</dbReference>
<keyword evidence="5" id="KW-1185">Reference proteome</keyword>
<dbReference type="OrthoDB" id="2288928at2759"/>
<comment type="caution">
    <text evidence="4">The sequence shown here is derived from an EMBL/GenBank/DDBJ whole genome shotgun (WGS) entry which is preliminary data.</text>
</comment>
<keyword evidence="1" id="KW-0624">Polysaccharide degradation</keyword>
<feature type="domain" description="Auxiliary Activity family 9 catalytic" evidence="2">
    <location>
        <begin position="790"/>
        <end position="973"/>
    </location>
</feature>
<dbReference type="EMBL" id="QGDH01000146">
    <property type="protein sequence ID" value="RAR04774.1"/>
    <property type="molecule type" value="Genomic_DNA"/>
</dbReference>
<evidence type="ECO:0000259" key="2">
    <source>
        <dbReference type="Pfam" id="PF03443"/>
    </source>
</evidence>
<evidence type="ECO:0000259" key="3">
    <source>
        <dbReference type="Pfam" id="PF06985"/>
    </source>
</evidence>
<dbReference type="PANTHER" id="PTHR24148:SF80">
    <property type="entry name" value="HETEROKARYON INCOMPATIBILITY DOMAIN-CONTAINING PROTEIN"/>
    <property type="match status" value="1"/>
</dbReference>
<dbReference type="InterPro" id="IPR052895">
    <property type="entry name" value="HetReg/Transcr_Mod"/>
</dbReference>
<dbReference type="EC" id="1.14.99.56" evidence="1"/>
<accession>A0A364MVE5</accession>
<dbReference type="STRING" id="183478.A0A364MVE5"/>
<dbReference type="Pfam" id="PF06985">
    <property type="entry name" value="HET"/>
    <property type="match status" value="1"/>
</dbReference>
<evidence type="ECO:0000256" key="1">
    <source>
        <dbReference type="RuleBase" id="RU368122"/>
    </source>
</evidence>
<dbReference type="Pfam" id="PF03443">
    <property type="entry name" value="AA9"/>
    <property type="match status" value="1"/>
</dbReference>
<keyword evidence="1" id="KW-0964">Secreted</keyword>
<name>A0A364MVE5_STELY</name>
<dbReference type="AlphaFoldDB" id="A0A364MVE5"/>
<dbReference type="Proteomes" id="UP000249619">
    <property type="component" value="Unassembled WGS sequence"/>
</dbReference>
<dbReference type="PANTHER" id="PTHR24148">
    <property type="entry name" value="ANKYRIN REPEAT DOMAIN-CONTAINING PROTEIN 39 HOMOLOG-RELATED"/>
    <property type="match status" value="1"/>
</dbReference>
<dbReference type="GO" id="GO:0008810">
    <property type="term" value="F:cellulase activity"/>
    <property type="evidence" value="ECO:0007669"/>
    <property type="project" value="UniProtKB-UniRule"/>
</dbReference>
<dbReference type="InterPro" id="IPR005103">
    <property type="entry name" value="AA9_LPMO"/>
</dbReference>
<keyword evidence="1" id="KW-1015">Disulfide bond</keyword>
<dbReference type="Gene3D" id="2.70.50.70">
    <property type="match status" value="1"/>
</dbReference>
<dbReference type="GO" id="GO:0005576">
    <property type="term" value="C:extracellular region"/>
    <property type="evidence" value="ECO:0007669"/>
    <property type="project" value="UniProtKB-SubCell"/>
</dbReference>
<evidence type="ECO:0000313" key="4">
    <source>
        <dbReference type="EMBL" id="RAR04774.1"/>
    </source>
</evidence>
<dbReference type="Pfam" id="PF26639">
    <property type="entry name" value="Het-6_barrel"/>
    <property type="match status" value="1"/>
</dbReference>
<dbReference type="InterPro" id="IPR010730">
    <property type="entry name" value="HET"/>
</dbReference>
<keyword evidence="1" id="KW-0119">Carbohydrate metabolism</keyword>
<feature type="domain" description="Heterokaryon incompatibility" evidence="3">
    <location>
        <begin position="164"/>
        <end position="312"/>
    </location>
</feature>
<keyword evidence="1" id="KW-0136">Cellulose degradation</keyword>
<sequence>MAYPQKSYKHIEHASTCPCATNAQADCNCFFSALSKTSVFEAATSEGPTDANGHLDDLSLDHIREFVVEKRCRRVAQDVTASSSQLYQCLGEGEIRVLELHAGDPGSPLQGSLHTVSIDFSHPAREERYTQPFDDPDNTSRRTLTYTRHTNHAVSIATGKPVWYTALSYVWGAPVFDQIIHLEHGDINILKSLAGALRQLRSTEKSVFVWTDQICINQPDLAEKVQQIPLMGMIYTHATNTLIWLGDDDNEEPIRALDLMETVFARLQGTDAKVTPADFGRLDFPSVLDQAWWAVRQLFRRPWFTRLWTIQEAVLSRNLFIRCGQAEVCWDDFAAWCYCLEESGLLHWIVSNADLDRDHEKSEQMALLPPQGAAIVESIQADRLHGLTLAQKEYLLNILVSTRYARATQPKDKIYGVLGISESTIIPDYSPDRSVRDVYREACLTQLPTYQYELLSCVDHEQPLQPSWVPDWSAARVTEALAYSTKAWALYCAGGRPVTGKEPPKMAFSEDKTTVTLTGKIFDTITSLSSVSQDPVLDILDPKRTNLDLASYVELALKSKHWHKYLISGIPVYEAFFHTLLAGSDGSDISAPSADHSEVFGLILDSTTGQTPSLPGQTMSIRRQKGYFTLDNLKTRKPARTLEELQAALRAALKMRRFAVTKEGYFALVPRGAQVGDEIAVFDRACVPFVLRRKNDVATEHRFELLGEAYVHGVMKGEVMDGEEVELQEITLESKCDIIRLLLSDQENPTSKMKFSTPLVLAAAATSASAHTIFVSVNGGAVGDGVRVPSYDGPVSDVSTNSIVCNGPPNDTPAKTNTVITVQAGSQATLTWRHTLTSGPNDVIDSSHKGPVMAYLKKVSDAKTDSGVGGGWFKISEDAFDGSKWGVDRLIANQGVQTITIPKCIAPGQYLLRGELIALHAASSSMGAQFYMECAQLNIVGGSADKTPATVSFPGAYKQNDAGILYNLYSGSKTYTSPGPSVFKC</sequence>
<gene>
    <name evidence="4" type="ORF">DDE83_007676</name>
</gene>
<organism evidence="4 5">
    <name type="scientific">Stemphylium lycopersici</name>
    <name type="common">Tomato gray leaf spot disease fungus</name>
    <name type="synonym">Thyrospora lycopersici</name>
    <dbReference type="NCBI Taxonomy" id="183478"/>
    <lineage>
        <taxon>Eukaryota</taxon>
        <taxon>Fungi</taxon>
        <taxon>Dikarya</taxon>
        <taxon>Ascomycota</taxon>
        <taxon>Pezizomycotina</taxon>
        <taxon>Dothideomycetes</taxon>
        <taxon>Pleosporomycetidae</taxon>
        <taxon>Pleosporales</taxon>
        <taxon>Pleosporineae</taxon>
        <taxon>Pleosporaceae</taxon>
        <taxon>Stemphylium</taxon>
    </lineage>
</organism>
<comment type="domain">
    <text evidence="1">Has a modular structure: an endo-beta-1,4-glucanase catalytic module at the N-terminus, a linker rich in serines and threonines, and a C-terminal carbohydrate-binding module (CBM).</text>
</comment>
<protein>
    <recommendedName>
        <fullName evidence="1">AA9 family lytic polysaccharide monooxygenase</fullName>
        <ecNumber evidence="1">1.14.99.56</ecNumber>
    </recommendedName>
    <alternativeName>
        <fullName evidence="1">Endo-beta-1,4-glucanase</fullName>
    </alternativeName>
    <alternativeName>
        <fullName evidence="1">Glycosyl hydrolase 61 family protein</fullName>
    </alternativeName>
</protein>
<evidence type="ECO:0000313" key="5">
    <source>
        <dbReference type="Proteomes" id="UP000249619"/>
    </source>
</evidence>
<dbReference type="GO" id="GO:0030248">
    <property type="term" value="F:cellulose binding"/>
    <property type="evidence" value="ECO:0007669"/>
    <property type="project" value="UniProtKB-UniRule"/>
</dbReference>
<comment type="subcellular location">
    <subcellularLocation>
        <location evidence="1">Secreted</location>
    </subcellularLocation>
</comment>
<comment type="catalytic activity">
    <reaction evidence="1">
        <text>[(1-&gt;4)-beta-D-glucosyl]n+m + reduced acceptor + O2 = 4-dehydro-beta-D-glucosyl-[(1-&gt;4)-beta-D-glucosyl]n-1 + [(1-&gt;4)-beta-D-glucosyl]m + acceptor + H2O.</text>
        <dbReference type="EC" id="1.14.99.56"/>
    </reaction>
</comment>
<comment type="function">
    <text evidence="1">Lytic polysaccharide monooxygenase (LMPO) that depolymerizes crystalline and amorphous polysaccharides via the oxidation of scissile alpha- or beta-(1-4)-glycosidic bonds, yielding C1 and/or C4 oxidation products. Catalysis by LPMOs requires the reduction of the active-site copper from Cu(II) to Cu(I) by a reducing agent and H(2)O(2) or O(2) as a cosubstrate.</text>
</comment>